<dbReference type="Proteomes" id="UP000186221">
    <property type="component" value="Unassembled WGS sequence"/>
</dbReference>
<dbReference type="InterPro" id="IPR006143">
    <property type="entry name" value="RND_pump_MFP"/>
</dbReference>
<evidence type="ECO:0000256" key="3">
    <source>
        <dbReference type="SAM" id="SignalP"/>
    </source>
</evidence>
<proteinExistence type="inferred from homology"/>
<dbReference type="InterPro" id="IPR058625">
    <property type="entry name" value="MdtA-like_BSH"/>
</dbReference>
<organism evidence="5 6">
    <name type="scientific">Rhodobacter aestuarii</name>
    <dbReference type="NCBI Taxonomy" id="453582"/>
    <lineage>
        <taxon>Bacteria</taxon>
        <taxon>Pseudomonadati</taxon>
        <taxon>Pseudomonadota</taxon>
        <taxon>Alphaproteobacteria</taxon>
        <taxon>Rhodobacterales</taxon>
        <taxon>Rhodobacter group</taxon>
        <taxon>Rhodobacter</taxon>
    </lineage>
</organism>
<evidence type="ECO:0000313" key="5">
    <source>
        <dbReference type="EMBL" id="SIS99588.1"/>
    </source>
</evidence>
<dbReference type="Gene3D" id="2.40.420.20">
    <property type="match status" value="1"/>
</dbReference>
<dbReference type="PANTHER" id="PTHR30469">
    <property type="entry name" value="MULTIDRUG RESISTANCE PROTEIN MDTA"/>
    <property type="match status" value="1"/>
</dbReference>
<dbReference type="SUPFAM" id="SSF111369">
    <property type="entry name" value="HlyD-like secretion proteins"/>
    <property type="match status" value="1"/>
</dbReference>
<protein>
    <submittedName>
        <fullName evidence="5">RND family efflux transporter, MFP subunit</fullName>
    </submittedName>
</protein>
<dbReference type="GO" id="GO:0015562">
    <property type="term" value="F:efflux transmembrane transporter activity"/>
    <property type="evidence" value="ECO:0007669"/>
    <property type="project" value="TreeGrafter"/>
</dbReference>
<dbReference type="EMBL" id="FTOG01000008">
    <property type="protein sequence ID" value="SIS99588.1"/>
    <property type="molecule type" value="Genomic_DNA"/>
</dbReference>
<dbReference type="Gene3D" id="1.10.287.470">
    <property type="entry name" value="Helix hairpin bin"/>
    <property type="match status" value="1"/>
</dbReference>
<feature type="signal peptide" evidence="3">
    <location>
        <begin position="1"/>
        <end position="21"/>
    </location>
</feature>
<accession>A0A1N7NN01</accession>
<reference evidence="6" key="1">
    <citation type="submission" date="2017-01" db="EMBL/GenBank/DDBJ databases">
        <authorList>
            <person name="Varghese N."/>
            <person name="Submissions S."/>
        </authorList>
    </citation>
    <scope>NUCLEOTIDE SEQUENCE [LARGE SCALE GENOMIC DNA]</scope>
    <source>
        <strain evidence="6">DSM 19945</strain>
    </source>
</reference>
<dbReference type="AlphaFoldDB" id="A0A1N7NN01"/>
<evidence type="ECO:0000256" key="1">
    <source>
        <dbReference type="ARBA" id="ARBA00009477"/>
    </source>
</evidence>
<evidence type="ECO:0000256" key="2">
    <source>
        <dbReference type="SAM" id="Coils"/>
    </source>
</evidence>
<keyword evidence="2" id="KW-0175">Coiled coil</keyword>
<evidence type="ECO:0000313" key="6">
    <source>
        <dbReference type="Proteomes" id="UP000186221"/>
    </source>
</evidence>
<dbReference type="Gene3D" id="2.40.50.100">
    <property type="match status" value="1"/>
</dbReference>
<sequence length="326" mass="34238">MKAFVVTLVALAVLGPQIARAEGGFKVEPSMLTDWKTVYGQVEAKDSIPARARLGGTLVELSVTEGDLVEAGQELGRVVDAKIAFQINAIDAQIAALESQMANAERELTRGEELKSRGVITTQQLDALRTQAEVVSQQLEAQRASRQVTEQQATEGAVLAPVAGRVLEVPVAKGAVVMAGESIATIAGGGFFLRLSVPERFAGTMKEGDAISIDTAAGEISGKLAKIYPLIEGGRVNADVEVADLNSEFVGARVLVKLPLAARDAILVPAEMVKTHSGLDFVIVATAQGPMERAVVPGPMTKVNGQPMMEILSGLTGGEEVLAHEH</sequence>
<keyword evidence="3" id="KW-0732">Signal</keyword>
<dbReference type="GO" id="GO:1990281">
    <property type="term" value="C:efflux pump complex"/>
    <property type="evidence" value="ECO:0007669"/>
    <property type="project" value="TreeGrafter"/>
</dbReference>
<keyword evidence="6" id="KW-1185">Reference proteome</keyword>
<name>A0A1N7NN01_9RHOB</name>
<dbReference type="Pfam" id="PF25917">
    <property type="entry name" value="BSH_RND"/>
    <property type="match status" value="1"/>
</dbReference>
<dbReference type="RefSeq" id="WP_076485323.1">
    <property type="nucleotide sequence ID" value="NZ_FTOG01000008.1"/>
</dbReference>
<dbReference type="NCBIfam" id="TIGR01730">
    <property type="entry name" value="RND_mfp"/>
    <property type="match status" value="1"/>
</dbReference>
<dbReference type="PANTHER" id="PTHR30469:SF15">
    <property type="entry name" value="HLYD FAMILY OF SECRETION PROTEINS"/>
    <property type="match status" value="1"/>
</dbReference>
<comment type="similarity">
    <text evidence="1">Belongs to the membrane fusion protein (MFP) (TC 8.A.1) family.</text>
</comment>
<gene>
    <name evidence="5" type="ORF">SAMN05421580_10819</name>
</gene>
<feature type="domain" description="Multidrug resistance protein MdtA-like barrel-sandwich hybrid" evidence="4">
    <location>
        <begin position="51"/>
        <end position="184"/>
    </location>
</feature>
<dbReference type="STRING" id="453582.SAMN05421580_10819"/>
<feature type="chain" id="PRO_5009943671" evidence="3">
    <location>
        <begin position="22"/>
        <end position="326"/>
    </location>
</feature>
<feature type="coiled-coil region" evidence="2">
    <location>
        <begin position="87"/>
        <end position="145"/>
    </location>
</feature>
<evidence type="ECO:0000259" key="4">
    <source>
        <dbReference type="Pfam" id="PF25917"/>
    </source>
</evidence>
<dbReference type="OrthoDB" id="7914255at2"/>